<evidence type="ECO:0000313" key="2">
    <source>
        <dbReference type="EMBL" id="ORY16486.1"/>
    </source>
</evidence>
<feature type="compositionally biased region" description="Basic and acidic residues" evidence="1">
    <location>
        <begin position="141"/>
        <end position="153"/>
    </location>
</feature>
<dbReference type="STRING" id="1231657.A0A1Y2A1V8"/>
<protein>
    <submittedName>
        <fullName evidence="2">Uncharacterized protein</fullName>
    </submittedName>
</protein>
<dbReference type="EMBL" id="MCFA01000018">
    <property type="protein sequence ID" value="ORY16486.1"/>
    <property type="molecule type" value="Genomic_DNA"/>
</dbReference>
<evidence type="ECO:0000256" key="1">
    <source>
        <dbReference type="SAM" id="MobiDB-lite"/>
    </source>
</evidence>
<gene>
    <name evidence="2" type="ORF">BCR34DRAFT_584424</name>
</gene>
<keyword evidence="3" id="KW-1185">Reference proteome</keyword>
<evidence type="ECO:0000313" key="3">
    <source>
        <dbReference type="Proteomes" id="UP000193144"/>
    </source>
</evidence>
<dbReference type="OrthoDB" id="9988102at2759"/>
<accession>A0A1Y2A1V8</accession>
<name>A0A1Y2A1V8_9PLEO</name>
<reference evidence="2 3" key="1">
    <citation type="submission" date="2016-07" db="EMBL/GenBank/DDBJ databases">
        <title>Pervasive Adenine N6-methylation of Active Genes in Fungi.</title>
        <authorList>
            <consortium name="DOE Joint Genome Institute"/>
            <person name="Mondo S.J."/>
            <person name="Dannebaum R.O."/>
            <person name="Kuo R.C."/>
            <person name="Labutti K."/>
            <person name="Haridas S."/>
            <person name="Kuo A."/>
            <person name="Salamov A."/>
            <person name="Ahrendt S.R."/>
            <person name="Lipzen A."/>
            <person name="Sullivan W."/>
            <person name="Andreopoulos W.B."/>
            <person name="Clum A."/>
            <person name="Lindquist E."/>
            <person name="Daum C."/>
            <person name="Ramamoorthy G.K."/>
            <person name="Gryganskyi A."/>
            <person name="Culley D."/>
            <person name="Magnuson J.K."/>
            <person name="James T.Y."/>
            <person name="O'Malley M.A."/>
            <person name="Stajich J.E."/>
            <person name="Spatafora J.W."/>
            <person name="Visel A."/>
            <person name="Grigoriev I.V."/>
        </authorList>
    </citation>
    <scope>NUCLEOTIDE SEQUENCE [LARGE SCALE GENOMIC DNA]</scope>
    <source>
        <strain evidence="2 3">CBS 115471</strain>
    </source>
</reference>
<feature type="compositionally biased region" description="Polar residues" evidence="1">
    <location>
        <begin position="59"/>
        <end position="75"/>
    </location>
</feature>
<comment type="caution">
    <text evidence="2">The sequence shown here is derived from an EMBL/GenBank/DDBJ whole genome shotgun (WGS) entry which is preliminary data.</text>
</comment>
<organism evidence="2 3">
    <name type="scientific">Clohesyomyces aquaticus</name>
    <dbReference type="NCBI Taxonomy" id="1231657"/>
    <lineage>
        <taxon>Eukaryota</taxon>
        <taxon>Fungi</taxon>
        <taxon>Dikarya</taxon>
        <taxon>Ascomycota</taxon>
        <taxon>Pezizomycotina</taxon>
        <taxon>Dothideomycetes</taxon>
        <taxon>Pleosporomycetidae</taxon>
        <taxon>Pleosporales</taxon>
        <taxon>Lindgomycetaceae</taxon>
        <taxon>Clohesyomyces</taxon>
    </lineage>
</organism>
<sequence>MVLQALVYVEIRPHPNSPQSLASRVSDQAYQLNYQPLDGFSEVDLSPLSNPEHLEVSAGGNQSLRTKNTKPSTGPSDVPSHAEAQLQPPAGQAHLDESSPQRPPAPAEDELSPTLGGGSSPLDTDSPHRIAPVEGLGVEQDQLRGERYKSGHPREKKRQHPVNATPSTGLIKDLVVQPFGGLRSPMISTPVPNTQNGITETPDFTEKPTCSLNLVYYSKTCKVSQIRVTTRGRFSSDESYQKAFSKTPTLISTDEEFFLALRHRYRNEICGFWQRSFGLKSLVRLRLLSYTESARPTPVPLDDFTMQEVLYAYNHPAEFGSETDWIEWVFRLRQPDKRHALEFVEGWNGSKIAFMGLIPCVASTLVGVIWTARGGDAQTAFTVAGFILTVTTECWANDCSLAGALAVISGIESASHHTSTQLVS</sequence>
<dbReference type="Proteomes" id="UP000193144">
    <property type="component" value="Unassembled WGS sequence"/>
</dbReference>
<feature type="region of interest" description="Disordered" evidence="1">
    <location>
        <begin position="43"/>
        <end position="166"/>
    </location>
</feature>
<dbReference type="AlphaFoldDB" id="A0A1Y2A1V8"/>
<proteinExistence type="predicted"/>